<evidence type="ECO:0000313" key="2">
    <source>
        <dbReference type="EMBL" id="NMO00120.1"/>
    </source>
</evidence>
<accession>A0A848KP90</accession>
<organism evidence="2 3">
    <name type="scientific">Gordonia asplenii</name>
    <dbReference type="NCBI Taxonomy" id="2725283"/>
    <lineage>
        <taxon>Bacteria</taxon>
        <taxon>Bacillati</taxon>
        <taxon>Actinomycetota</taxon>
        <taxon>Actinomycetes</taxon>
        <taxon>Mycobacteriales</taxon>
        <taxon>Gordoniaceae</taxon>
        <taxon>Gordonia</taxon>
    </lineage>
</organism>
<name>A0A848KP90_9ACTN</name>
<evidence type="ECO:0000259" key="1">
    <source>
        <dbReference type="SMART" id="SM00382"/>
    </source>
</evidence>
<dbReference type="EMBL" id="JABBNB010000002">
    <property type="protein sequence ID" value="NMO00120.1"/>
    <property type="molecule type" value="Genomic_DNA"/>
</dbReference>
<protein>
    <submittedName>
        <fullName evidence="2">ATP-binding protein</fullName>
    </submittedName>
</protein>
<proteinExistence type="predicted"/>
<dbReference type="Proteomes" id="UP000550729">
    <property type="component" value="Unassembled WGS sequence"/>
</dbReference>
<reference evidence="2 3" key="1">
    <citation type="submission" date="2020-04" db="EMBL/GenBank/DDBJ databases">
        <title>Gordonia sp. nov. TBRC 11910.</title>
        <authorList>
            <person name="Suriyachadkun C."/>
        </authorList>
    </citation>
    <scope>NUCLEOTIDE SEQUENCE [LARGE SCALE GENOMIC DNA]</scope>
    <source>
        <strain evidence="2 3">TBRC 11910</strain>
    </source>
</reference>
<dbReference type="InterPro" id="IPR027417">
    <property type="entry name" value="P-loop_NTPase"/>
</dbReference>
<dbReference type="SMART" id="SM00382">
    <property type="entry name" value="AAA"/>
    <property type="match status" value="1"/>
</dbReference>
<dbReference type="AlphaFoldDB" id="A0A848KP90"/>
<keyword evidence="2" id="KW-0067">ATP-binding</keyword>
<feature type="domain" description="AAA+ ATPase" evidence="1">
    <location>
        <begin position="58"/>
        <end position="272"/>
    </location>
</feature>
<dbReference type="SUPFAM" id="SSF52540">
    <property type="entry name" value="P-loop containing nucleoside triphosphate hydrolases"/>
    <property type="match status" value="1"/>
</dbReference>
<dbReference type="GO" id="GO:0005524">
    <property type="term" value="F:ATP binding"/>
    <property type="evidence" value="ECO:0007669"/>
    <property type="project" value="UniProtKB-KW"/>
</dbReference>
<sequence length="652" mass="70873">MIDDNTRGALESIRLDWAVTPDDVWEPQAPLHVPGLHSGVLDDVLAAFGDARRSSEASPLGVAIRGPAGSGKTHLLGQIREEVQAAGGYFFLIKLLDGEDFWRSVLVAMLEDLSRPSPTHRSQAAQLLDRLGRDAGVKPRVLASVTGAAPLTRKALDAYVSAVYDRHPRHRRRSQHILRALALTESDDFTQQDIGTALLLTDVDEIDDFAQWGIVSARLGYQEIVENISRVIAMDDASVVAVDQIDTLIATNHADAEADERAVSRVAHGLMSLRETMSRTTSVVSCLSAAWDYLEAHSERAVVDRYRTPPRLQRPASIEFTRGLLTKRFAQFYARAAFVPPYPTWPVTEEALATSIDFTPRDVMRTVDRYVSTTLRSGEFAELTEFVAASDAEVSVRQSNSDPTQIDQVGQLDRRFAELVATADPAEAFDRVLEDTVVPPLLSAGLATWIDALASGGDMYQQDAKPGKNPALHARLRRTIDPLTDAERSWAFRGIAASNSRAVQARLEKAGIAAGISADASMRSLLLLRRGPWPTGRKTERILADLTDRGATLVNWTADDVKVLMALSTMRAERSEFLAEWIATRNPAQQVGFLADITPAATEVIAPTAAVRRSARGRGATMASRMADAVRAGGLSAAAAEHLFAGSEGRSA</sequence>
<gene>
    <name evidence="2" type="ORF">HH308_02695</name>
</gene>
<comment type="caution">
    <text evidence="2">The sequence shown here is derived from an EMBL/GenBank/DDBJ whole genome shotgun (WGS) entry which is preliminary data.</text>
</comment>
<keyword evidence="2" id="KW-0547">Nucleotide-binding</keyword>
<dbReference type="InterPro" id="IPR003593">
    <property type="entry name" value="AAA+_ATPase"/>
</dbReference>
<evidence type="ECO:0000313" key="3">
    <source>
        <dbReference type="Proteomes" id="UP000550729"/>
    </source>
</evidence>
<keyword evidence="3" id="KW-1185">Reference proteome</keyword>
<dbReference type="RefSeq" id="WP_170192635.1">
    <property type="nucleotide sequence ID" value="NZ_JABBNB010000002.1"/>
</dbReference>